<dbReference type="KEGG" id="byl:A4V09_06805"/>
<feature type="transmembrane region" description="Helical" evidence="8">
    <location>
        <begin position="50"/>
        <end position="69"/>
    </location>
</feature>
<accession>A0A1C7I7B4</accession>
<evidence type="ECO:0000256" key="3">
    <source>
        <dbReference type="ARBA" id="ARBA00022448"/>
    </source>
</evidence>
<protein>
    <recommendedName>
        <fullName evidence="11">PurR-regulated permease PerM</fullName>
    </recommendedName>
</protein>
<dbReference type="PANTHER" id="PTHR21716:SF53">
    <property type="entry name" value="PERMEASE PERM-RELATED"/>
    <property type="match status" value="1"/>
</dbReference>
<keyword evidence="7 8" id="KW-0472">Membrane</keyword>
<evidence type="ECO:0008006" key="11">
    <source>
        <dbReference type="Google" id="ProtNLM"/>
    </source>
</evidence>
<sequence length="432" mass="48908">MKFRWDKKYLYWGVTALTVICASMLFYFGIFHMDVLIRGFRILSSVMMPVIFGVVIAYLLTPVVNFLEEKFFFPFMKRRKIEINKKKKKAVRYICVFFALLFALLIIYSLMAMIVPSIVESIISIINDMPRYVQNVGNWLNSILKDNPELRSTAIDFFNSYSSKMETWMNVQLLPQLKEVLQQFTTGVFGALVFIKNFLIGAIISVYLMADKEGFLTQGKMFIYAAFDAERANDIIRGCRFVNKTFGGFVNGKIVDSAIIGVLCYILTSVIGTPYAILVSVIVGVTNVIPFFGPYLGAIPSAFIILLVNPMQCLYFLITILLLQQFDGNILGPKILGGSTGLSSFMVIVAILLFGGLLGIPGMIIGVPVWAVIVAGLKYLRNSWLKKKDLPTEDNLYQDVDYINPETLEPVKLVTEEKKEENEKKKRSFLRK</sequence>
<keyword evidence="10" id="KW-1185">Reference proteome</keyword>
<dbReference type="GO" id="GO:0055085">
    <property type="term" value="P:transmembrane transport"/>
    <property type="evidence" value="ECO:0007669"/>
    <property type="project" value="TreeGrafter"/>
</dbReference>
<feature type="transmembrane region" description="Helical" evidence="8">
    <location>
        <begin position="188"/>
        <end position="210"/>
    </location>
</feature>
<dbReference type="OrthoDB" id="9793390at2"/>
<dbReference type="GO" id="GO:0005886">
    <property type="term" value="C:plasma membrane"/>
    <property type="evidence" value="ECO:0007669"/>
    <property type="project" value="UniProtKB-SubCell"/>
</dbReference>
<evidence type="ECO:0000256" key="7">
    <source>
        <dbReference type="ARBA" id="ARBA00023136"/>
    </source>
</evidence>
<feature type="transmembrane region" description="Helical" evidence="8">
    <location>
        <begin position="90"/>
        <end position="111"/>
    </location>
</feature>
<comment type="similarity">
    <text evidence="2">Belongs to the autoinducer-2 exporter (AI-2E) (TC 2.A.86) family.</text>
</comment>
<dbReference type="Pfam" id="PF01594">
    <property type="entry name" value="AI-2E_transport"/>
    <property type="match status" value="1"/>
</dbReference>
<evidence type="ECO:0000256" key="2">
    <source>
        <dbReference type="ARBA" id="ARBA00009773"/>
    </source>
</evidence>
<evidence type="ECO:0000256" key="5">
    <source>
        <dbReference type="ARBA" id="ARBA00022692"/>
    </source>
</evidence>
<feature type="transmembrane region" description="Helical" evidence="8">
    <location>
        <begin position="9"/>
        <end position="30"/>
    </location>
</feature>
<gene>
    <name evidence="9" type="ORF">A4V09_06805</name>
</gene>
<evidence type="ECO:0000313" key="10">
    <source>
        <dbReference type="Proteomes" id="UP000092574"/>
    </source>
</evidence>
<keyword evidence="5 8" id="KW-0812">Transmembrane</keyword>
<keyword evidence="4" id="KW-1003">Cell membrane</keyword>
<keyword evidence="3" id="KW-0813">Transport</keyword>
<feature type="transmembrane region" description="Helical" evidence="8">
    <location>
        <begin position="262"/>
        <end position="289"/>
    </location>
</feature>
<dbReference type="InterPro" id="IPR002549">
    <property type="entry name" value="AI-2E-like"/>
</dbReference>
<evidence type="ECO:0000256" key="1">
    <source>
        <dbReference type="ARBA" id="ARBA00004651"/>
    </source>
</evidence>
<dbReference type="Proteomes" id="UP000092574">
    <property type="component" value="Chromosome"/>
</dbReference>
<evidence type="ECO:0000313" key="9">
    <source>
        <dbReference type="EMBL" id="ANU75501.1"/>
    </source>
</evidence>
<proteinExistence type="inferred from homology"/>
<dbReference type="STRING" id="1796616.A4V09_06805"/>
<comment type="subcellular location">
    <subcellularLocation>
        <location evidence="1">Cell membrane</location>
        <topology evidence="1">Multi-pass membrane protein</topology>
    </subcellularLocation>
</comment>
<dbReference type="AlphaFoldDB" id="A0A1C7I7B4"/>
<feature type="transmembrane region" description="Helical" evidence="8">
    <location>
        <begin position="295"/>
        <end position="323"/>
    </location>
</feature>
<keyword evidence="6 8" id="KW-1133">Transmembrane helix</keyword>
<reference evidence="9" key="1">
    <citation type="submission" date="2017-04" db="EMBL/GenBank/DDBJ databases">
        <title>Complete Genome Sequences of Twelve Strains of a Stable Defined Moderately Diverse Mouse Microbiota 2 (sDMDMm2).</title>
        <authorList>
            <person name="Uchimura Y."/>
            <person name="Wyss M."/>
            <person name="Brugiroux S."/>
            <person name="Limenitakis J.P."/>
            <person name="Stecher B."/>
            <person name="McCoy K.D."/>
            <person name="Macpherson A.J."/>
        </authorList>
    </citation>
    <scope>NUCLEOTIDE SEQUENCE</scope>
    <source>
        <strain evidence="9">YL58</strain>
    </source>
</reference>
<organism evidence="9 10">
    <name type="scientific">Blautia pseudococcoides</name>
    <dbReference type="NCBI Taxonomy" id="1796616"/>
    <lineage>
        <taxon>Bacteria</taxon>
        <taxon>Bacillati</taxon>
        <taxon>Bacillota</taxon>
        <taxon>Clostridia</taxon>
        <taxon>Lachnospirales</taxon>
        <taxon>Lachnospiraceae</taxon>
        <taxon>Blautia</taxon>
    </lineage>
</organism>
<evidence type="ECO:0000256" key="6">
    <source>
        <dbReference type="ARBA" id="ARBA00022989"/>
    </source>
</evidence>
<dbReference type="PANTHER" id="PTHR21716">
    <property type="entry name" value="TRANSMEMBRANE PROTEIN"/>
    <property type="match status" value="1"/>
</dbReference>
<evidence type="ECO:0000256" key="8">
    <source>
        <dbReference type="SAM" id="Phobius"/>
    </source>
</evidence>
<name>A0A1C7I7B4_9FIRM</name>
<evidence type="ECO:0000256" key="4">
    <source>
        <dbReference type="ARBA" id="ARBA00022475"/>
    </source>
</evidence>
<dbReference type="EMBL" id="CP015405">
    <property type="protein sequence ID" value="ANU75501.1"/>
    <property type="molecule type" value="Genomic_DNA"/>
</dbReference>
<feature type="transmembrane region" description="Helical" evidence="8">
    <location>
        <begin position="360"/>
        <end position="380"/>
    </location>
</feature>
<dbReference type="RefSeq" id="WP_065541697.1">
    <property type="nucleotide sequence ID" value="NZ_CP015405.2"/>
</dbReference>